<dbReference type="SUPFAM" id="SSF53383">
    <property type="entry name" value="PLP-dependent transferases"/>
    <property type="match status" value="1"/>
</dbReference>
<comment type="caution">
    <text evidence="7">The sequence shown here is derived from an EMBL/GenBank/DDBJ whole genome shotgun (WGS) entry which is preliminary data.</text>
</comment>
<dbReference type="Gene3D" id="3.40.640.10">
    <property type="entry name" value="Type I PLP-dependent aspartate aminotransferase-like (Major domain)"/>
    <property type="match status" value="1"/>
</dbReference>
<dbReference type="CDD" id="cd00610">
    <property type="entry name" value="OAT_like"/>
    <property type="match status" value="1"/>
</dbReference>
<evidence type="ECO:0000256" key="6">
    <source>
        <dbReference type="RuleBase" id="RU003560"/>
    </source>
</evidence>
<sequence>MSVHVDEMWEALPTGCVSPRELSRDNPYLERQAARESNARSYPRRLPLALSKGKGLYVQDTDGRSYIDCLACAGALALGHNHPVVVDAINRMLRDGLPFQTLDLTTPVKDRFVSTLFDCLPAAFAEGAKIQFCGPSGADAVEAAIKLVKIARGRRTVLAFHGAYHGMTHGTLGLTGHLAPKEAVSGLMADVHFLPFPYDYRCPFGVGGEKGVRLSSAYIERMLDDPNSGVVEPAAMILEVVQGEGGVIPAAVSWLQEIRRITAQRGIPLIIDEVQTGLGRTGRLFAFEHAGIVPDVVVLSKAVGGGLPLSVVVYRPEWDRWTAGAHAGTFRGNQLAMATGQATMEFIVAERIDEHAARMGERLFGLLRRIQAESRSIGDVRGRGLMLGVEIVDRDEPTDFPGCHPCAPGLASAIQHEALRRGLILELGGRHNSVVRFLPPLIVTAEQIDTIATIFADAVRAAEQQHEA</sequence>
<reference evidence="7 8" key="1">
    <citation type="submission" date="2021-02" db="EMBL/GenBank/DDBJ databases">
        <authorList>
            <person name="Han P."/>
        </authorList>
    </citation>
    <scope>NUCLEOTIDE SEQUENCE [LARGE SCALE GENOMIC DNA]</scope>
    <source>
        <strain evidence="7">Candidatus Nitrospira sp. ZN2</strain>
    </source>
</reference>
<dbReference type="PROSITE" id="PS00600">
    <property type="entry name" value="AA_TRANSFER_CLASS_3"/>
    <property type="match status" value="1"/>
</dbReference>
<dbReference type="Gene3D" id="3.90.1150.10">
    <property type="entry name" value="Aspartate Aminotransferase, domain 1"/>
    <property type="match status" value="1"/>
</dbReference>
<keyword evidence="3 7" id="KW-0032">Aminotransferase</keyword>
<dbReference type="NCBIfam" id="TIGR00709">
    <property type="entry name" value="dat"/>
    <property type="match status" value="1"/>
</dbReference>
<keyword evidence="5 6" id="KW-0663">Pyridoxal phosphate</keyword>
<evidence type="ECO:0000256" key="3">
    <source>
        <dbReference type="ARBA" id="ARBA00022576"/>
    </source>
</evidence>
<dbReference type="Proteomes" id="UP000675880">
    <property type="component" value="Unassembled WGS sequence"/>
</dbReference>
<evidence type="ECO:0000256" key="4">
    <source>
        <dbReference type="ARBA" id="ARBA00022679"/>
    </source>
</evidence>
<name>A0ABM8SF06_9BACT</name>
<dbReference type="EMBL" id="CAJNBJ010000022">
    <property type="protein sequence ID" value="CAE6805427.1"/>
    <property type="molecule type" value="Genomic_DNA"/>
</dbReference>
<dbReference type="EC" id="2.6.1.76" evidence="7"/>
<dbReference type="InterPro" id="IPR015424">
    <property type="entry name" value="PyrdxlP-dep_Trfase"/>
</dbReference>
<dbReference type="NCBIfam" id="NF005393">
    <property type="entry name" value="PRK06938.1"/>
    <property type="match status" value="1"/>
</dbReference>
<organism evidence="7 8">
    <name type="scientific">Nitrospira defluvii</name>
    <dbReference type="NCBI Taxonomy" id="330214"/>
    <lineage>
        <taxon>Bacteria</taxon>
        <taxon>Pseudomonadati</taxon>
        <taxon>Nitrospirota</taxon>
        <taxon>Nitrospiria</taxon>
        <taxon>Nitrospirales</taxon>
        <taxon>Nitrospiraceae</taxon>
        <taxon>Nitrospira</taxon>
    </lineage>
</organism>
<evidence type="ECO:0000256" key="1">
    <source>
        <dbReference type="ARBA" id="ARBA00001933"/>
    </source>
</evidence>
<keyword evidence="4 7" id="KW-0808">Transferase</keyword>
<keyword evidence="8" id="KW-1185">Reference proteome</keyword>
<evidence type="ECO:0000256" key="2">
    <source>
        <dbReference type="ARBA" id="ARBA00008954"/>
    </source>
</evidence>
<dbReference type="GO" id="GO:0045303">
    <property type="term" value="F:diaminobutyrate-2-oxoglutarate transaminase activity"/>
    <property type="evidence" value="ECO:0007669"/>
    <property type="project" value="UniProtKB-EC"/>
</dbReference>
<proteinExistence type="inferred from homology"/>
<dbReference type="InterPro" id="IPR015422">
    <property type="entry name" value="PyrdxlP-dep_Trfase_small"/>
</dbReference>
<evidence type="ECO:0000256" key="5">
    <source>
        <dbReference type="ARBA" id="ARBA00022898"/>
    </source>
</evidence>
<dbReference type="InterPro" id="IPR049704">
    <property type="entry name" value="Aminotrans_3_PPA_site"/>
</dbReference>
<protein>
    <submittedName>
        <fullName evidence="7">Diaminobutyrate--2-oxoglutarate aminotransferase</fullName>
        <ecNumber evidence="7">2.6.1.76</ecNumber>
    </submittedName>
</protein>
<evidence type="ECO:0000313" key="8">
    <source>
        <dbReference type="Proteomes" id="UP000675880"/>
    </source>
</evidence>
<dbReference type="InterPro" id="IPR004637">
    <property type="entry name" value="Dat"/>
</dbReference>
<dbReference type="InterPro" id="IPR015421">
    <property type="entry name" value="PyrdxlP-dep_Trfase_major"/>
</dbReference>
<dbReference type="PANTHER" id="PTHR43552">
    <property type="entry name" value="DIAMINOBUTYRATE--2-OXOGLUTARATE AMINOTRANSFERASE"/>
    <property type="match status" value="1"/>
</dbReference>
<accession>A0ABM8SF06</accession>
<comment type="similarity">
    <text evidence="2 6">Belongs to the class-III pyridoxal-phosphate-dependent aminotransferase family.</text>
</comment>
<evidence type="ECO:0000313" key="7">
    <source>
        <dbReference type="EMBL" id="CAE6805427.1"/>
    </source>
</evidence>
<dbReference type="InterPro" id="IPR005814">
    <property type="entry name" value="Aminotrans_3"/>
</dbReference>
<dbReference type="PANTHER" id="PTHR43552:SF1">
    <property type="entry name" value="DIAMINOBUTYRATE--2-OXOGLUTARATE AMINOTRANSFERASE"/>
    <property type="match status" value="1"/>
</dbReference>
<dbReference type="Pfam" id="PF00202">
    <property type="entry name" value="Aminotran_3"/>
    <property type="match status" value="1"/>
</dbReference>
<dbReference type="PIRSF" id="PIRSF000521">
    <property type="entry name" value="Transaminase_4ab_Lys_Orn"/>
    <property type="match status" value="1"/>
</dbReference>
<comment type="cofactor">
    <cofactor evidence="1">
        <name>pyridoxal 5'-phosphate</name>
        <dbReference type="ChEBI" id="CHEBI:597326"/>
    </cofactor>
</comment>
<gene>
    <name evidence="7" type="primary">rhbA</name>
    <name evidence="7" type="ORF">NSPZN2_90066</name>
</gene>